<dbReference type="Proteomes" id="UP000024404">
    <property type="component" value="Unassembled WGS sequence"/>
</dbReference>
<dbReference type="AlphaFoldDB" id="A0A8R1Y1A9"/>
<protein>
    <submittedName>
        <fullName evidence="1">Uncharacterized protein</fullName>
    </submittedName>
</protein>
<evidence type="ECO:0000313" key="2">
    <source>
        <dbReference type="Proteomes" id="UP000024404"/>
    </source>
</evidence>
<dbReference type="EnsemblMetazoa" id="OVOC815.1">
    <property type="protein sequence ID" value="OVOC815.1"/>
    <property type="gene ID" value="WBGene00237624"/>
</dbReference>
<accession>A0A8R1Y1A9</accession>
<reference evidence="1" key="2">
    <citation type="submission" date="2022-06" db="UniProtKB">
        <authorList>
            <consortium name="EnsemblMetazoa"/>
        </authorList>
    </citation>
    <scope>IDENTIFICATION</scope>
</reference>
<keyword evidence="2" id="KW-1185">Reference proteome</keyword>
<dbReference type="EMBL" id="CMVM020000023">
    <property type="status" value="NOT_ANNOTATED_CDS"/>
    <property type="molecule type" value="Genomic_DNA"/>
</dbReference>
<sequence length="42" mass="4894">MHISGQRKPGTTQLYASSFMKKKSNKWLINESTDLWLFGYSL</sequence>
<reference evidence="2" key="1">
    <citation type="submission" date="2013-10" db="EMBL/GenBank/DDBJ databases">
        <title>Genome sequencing of Onchocerca volvulus.</title>
        <authorList>
            <person name="Cotton J."/>
            <person name="Tsai J."/>
            <person name="Stanley E."/>
            <person name="Tracey A."/>
            <person name="Holroyd N."/>
            <person name="Lustigman S."/>
            <person name="Berriman M."/>
        </authorList>
    </citation>
    <scope>NUCLEOTIDE SEQUENCE</scope>
</reference>
<name>A0A8R1Y1A9_ONCVO</name>
<organism evidence="1 2">
    <name type="scientific">Onchocerca volvulus</name>
    <dbReference type="NCBI Taxonomy" id="6282"/>
    <lineage>
        <taxon>Eukaryota</taxon>
        <taxon>Metazoa</taxon>
        <taxon>Ecdysozoa</taxon>
        <taxon>Nematoda</taxon>
        <taxon>Chromadorea</taxon>
        <taxon>Rhabditida</taxon>
        <taxon>Spirurina</taxon>
        <taxon>Spiruromorpha</taxon>
        <taxon>Filarioidea</taxon>
        <taxon>Onchocercidae</taxon>
        <taxon>Onchocerca</taxon>
    </lineage>
</organism>
<proteinExistence type="predicted"/>
<evidence type="ECO:0000313" key="1">
    <source>
        <dbReference type="EnsemblMetazoa" id="OVOC815.1"/>
    </source>
</evidence>